<dbReference type="SUPFAM" id="SSF52768">
    <property type="entry name" value="Arginase/deacetylase"/>
    <property type="match status" value="1"/>
</dbReference>
<protein>
    <recommendedName>
        <fullName evidence="3">Histone deacetylase</fullName>
    </recommendedName>
</protein>
<organism evidence="1 2">
    <name type="scientific">Volvox africanus</name>
    <dbReference type="NCBI Taxonomy" id="51714"/>
    <lineage>
        <taxon>Eukaryota</taxon>
        <taxon>Viridiplantae</taxon>
        <taxon>Chlorophyta</taxon>
        <taxon>core chlorophytes</taxon>
        <taxon>Chlorophyceae</taxon>
        <taxon>CS clade</taxon>
        <taxon>Chlamydomonadales</taxon>
        <taxon>Volvocaceae</taxon>
        <taxon>Volvox</taxon>
    </lineage>
</organism>
<feature type="non-terminal residue" evidence="1">
    <location>
        <position position="119"/>
    </location>
</feature>
<accession>A0ABQ5SLP1</accession>
<dbReference type="Proteomes" id="UP001165090">
    <property type="component" value="Unassembled WGS sequence"/>
</dbReference>
<evidence type="ECO:0000313" key="1">
    <source>
        <dbReference type="EMBL" id="GLI70902.1"/>
    </source>
</evidence>
<gene>
    <name evidence="1" type="ORF">VaNZ11_015928</name>
</gene>
<dbReference type="InterPro" id="IPR023696">
    <property type="entry name" value="Ureohydrolase_dom_sf"/>
</dbReference>
<evidence type="ECO:0000313" key="2">
    <source>
        <dbReference type="Proteomes" id="UP001165090"/>
    </source>
</evidence>
<name>A0ABQ5SLP1_9CHLO</name>
<keyword evidence="2" id="KW-1185">Reference proteome</keyword>
<reference evidence="1 2" key="1">
    <citation type="journal article" date="2023" name="IScience">
        <title>Expanded male sex-determining region conserved during the evolution of homothallism in the green alga Volvox.</title>
        <authorList>
            <person name="Yamamoto K."/>
            <person name="Matsuzaki R."/>
            <person name="Mahakham W."/>
            <person name="Heman W."/>
            <person name="Sekimoto H."/>
            <person name="Kawachi M."/>
            <person name="Minakuchi Y."/>
            <person name="Toyoda A."/>
            <person name="Nozaki H."/>
        </authorList>
    </citation>
    <scope>NUCLEOTIDE SEQUENCE [LARGE SCALE GENOMIC DNA]</scope>
    <source>
        <strain evidence="1 2">NIES-4468</strain>
    </source>
</reference>
<dbReference type="InterPro" id="IPR037138">
    <property type="entry name" value="His_deacetylse_dom_sf"/>
</dbReference>
<proteinExistence type="predicted"/>
<dbReference type="EMBL" id="BSDZ01000101">
    <property type="protein sequence ID" value="GLI70902.1"/>
    <property type="molecule type" value="Genomic_DNA"/>
</dbReference>
<comment type="caution">
    <text evidence="1">The sequence shown here is derived from an EMBL/GenBank/DDBJ whole genome shotgun (WGS) entry which is preliminary data.</text>
</comment>
<dbReference type="Gene3D" id="3.40.800.20">
    <property type="entry name" value="Histone deacetylase domain"/>
    <property type="match status" value="1"/>
</dbReference>
<feature type="non-terminal residue" evidence="1">
    <location>
        <position position="1"/>
    </location>
</feature>
<sequence>ILDRIQSHTWPLPLRIVTETGAEPPSTSSSTSPYLSSFGSDCGLQLLESHQITTTEELSLVHPASYIAAVRATCQKLREPTLVDDSTYLVPESYDDCCRAVHAARLRNPARFSPAPIPL</sequence>
<evidence type="ECO:0008006" key="3">
    <source>
        <dbReference type="Google" id="ProtNLM"/>
    </source>
</evidence>